<feature type="domain" description="PPM-type phosphatase" evidence="1">
    <location>
        <begin position="52"/>
        <end position="291"/>
    </location>
</feature>
<dbReference type="SUPFAM" id="SSF81606">
    <property type="entry name" value="PP2C-like"/>
    <property type="match status" value="1"/>
</dbReference>
<name>A0ABD2YL18_9GENT</name>
<organism evidence="2 3">
    <name type="scientific">Cinchona calisaya</name>
    <dbReference type="NCBI Taxonomy" id="153742"/>
    <lineage>
        <taxon>Eukaryota</taxon>
        <taxon>Viridiplantae</taxon>
        <taxon>Streptophyta</taxon>
        <taxon>Embryophyta</taxon>
        <taxon>Tracheophyta</taxon>
        <taxon>Spermatophyta</taxon>
        <taxon>Magnoliopsida</taxon>
        <taxon>eudicotyledons</taxon>
        <taxon>Gunneridae</taxon>
        <taxon>Pentapetalae</taxon>
        <taxon>asterids</taxon>
        <taxon>lamiids</taxon>
        <taxon>Gentianales</taxon>
        <taxon>Rubiaceae</taxon>
        <taxon>Cinchonoideae</taxon>
        <taxon>Cinchoneae</taxon>
        <taxon>Cinchona</taxon>
    </lineage>
</organism>
<dbReference type="InterPro" id="IPR036457">
    <property type="entry name" value="PPM-type-like_dom_sf"/>
</dbReference>
<dbReference type="Gene3D" id="3.60.40.10">
    <property type="entry name" value="PPM-type phosphatase domain"/>
    <property type="match status" value="1"/>
</dbReference>
<gene>
    <name evidence="2" type="ORF">ACH5RR_032998</name>
</gene>
<dbReference type="Pfam" id="PF00481">
    <property type="entry name" value="PP2C"/>
    <property type="match status" value="2"/>
</dbReference>
<evidence type="ECO:0000259" key="1">
    <source>
        <dbReference type="PROSITE" id="PS51746"/>
    </source>
</evidence>
<dbReference type="InterPro" id="IPR001932">
    <property type="entry name" value="PPM-type_phosphatase-like_dom"/>
</dbReference>
<sequence length="292" mass="33742">MGFLDLHLKLKSFRLRRFLKGDGGEEKRKINGRRVSWMMPEVSHGYHIVDQEWSFCDAQRGLELEPDKVVIQREQIEENELWFFGVFDARIGDGINKYIQAHFFDKKFKESYTRKCKETLRKAHLNVRAKMREVDKAEEACRLSSATAIVINGEKLVVASMGEHKAVLCRNGKAYQINRAQQEGVRRHWSRKFIPGVIRRAKVRLVGRNYGNARVTKPFKSSELVVGSERIDSDTEFVILASIGIWEVMKHQEAVNLISHIEDPQEAAECLANEALTRMSKHIISCLIIRFD</sequence>
<protein>
    <recommendedName>
        <fullName evidence="1">PPM-type phosphatase domain-containing protein</fullName>
    </recommendedName>
</protein>
<dbReference type="Proteomes" id="UP001630127">
    <property type="component" value="Unassembled WGS sequence"/>
</dbReference>
<dbReference type="PANTHER" id="PTHR47992">
    <property type="entry name" value="PROTEIN PHOSPHATASE"/>
    <property type="match status" value="1"/>
</dbReference>
<dbReference type="InterPro" id="IPR015655">
    <property type="entry name" value="PP2C"/>
</dbReference>
<accession>A0ABD2YL18</accession>
<dbReference type="EMBL" id="JBJUIK010000013">
    <property type="protein sequence ID" value="KAL3507616.1"/>
    <property type="molecule type" value="Genomic_DNA"/>
</dbReference>
<proteinExistence type="predicted"/>
<dbReference type="SMART" id="SM00332">
    <property type="entry name" value="PP2Cc"/>
    <property type="match status" value="1"/>
</dbReference>
<dbReference type="PROSITE" id="PS51746">
    <property type="entry name" value="PPM_2"/>
    <property type="match status" value="1"/>
</dbReference>
<evidence type="ECO:0000313" key="2">
    <source>
        <dbReference type="EMBL" id="KAL3507616.1"/>
    </source>
</evidence>
<comment type="caution">
    <text evidence="2">The sequence shown here is derived from an EMBL/GenBank/DDBJ whole genome shotgun (WGS) entry which is preliminary data.</text>
</comment>
<evidence type="ECO:0000313" key="3">
    <source>
        <dbReference type="Proteomes" id="UP001630127"/>
    </source>
</evidence>
<dbReference type="AlphaFoldDB" id="A0ABD2YL18"/>
<dbReference type="CDD" id="cd00143">
    <property type="entry name" value="PP2Cc"/>
    <property type="match status" value="1"/>
</dbReference>
<keyword evidence="3" id="KW-1185">Reference proteome</keyword>
<reference evidence="2 3" key="1">
    <citation type="submission" date="2024-11" db="EMBL/GenBank/DDBJ databases">
        <title>A near-complete genome assembly of Cinchona calisaya.</title>
        <authorList>
            <person name="Lian D.C."/>
            <person name="Zhao X.W."/>
            <person name="Wei L."/>
        </authorList>
    </citation>
    <scope>NUCLEOTIDE SEQUENCE [LARGE SCALE GENOMIC DNA]</scope>
    <source>
        <tissue evidence="2">Nenye</tissue>
    </source>
</reference>